<dbReference type="InterPro" id="IPR014756">
    <property type="entry name" value="Ig_E-set"/>
</dbReference>
<keyword evidence="2" id="KW-0732">Signal</keyword>
<organism evidence="12 13">
    <name type="scientific">Bifidobacterium choloepi</name>
    <dbReference type="NCBI Taxonomy" id="2614131"/>
    <lineage>
        <taxon>Bacteria</taxon>
        <taxon>Bacillati</taxon>
        <taxon>Actinomycetota</taxon>
        <taxon>Actinomycetes</taxon>
        <taxon>Bifidobacteriales</taxon>
        <taxon>Bifidobacteriaceae</taxon>
        <taxon>Bifidobacterium</taxon>
    </lineage>
</organism>
<comment type="similarity">
    <text evidence="1">Belongs to the glycosyl hydrolase 5 (cellulase A) family.</text>
</comment>
<reference evidence="12 13" key="1">
    <citation type="submission" date="2019-09" db="EMBL/GenBank/DDBJ databases">
        <title>Phylogenetic characterization of a novel taxon of the genus Bifidobacterium: Bifidobacterium choloepi sp. nov.</title>
        <authorList>
            <person name="Modesto M."/>
            <person name="Satti M."/>
        </authorList>
    </citation>
    <scope>NUCLEOTIDE SEQUENCE [LARGE SCALE GENOMIC DNA]</scope>
    <source>
        <strain evidence="12 13">BRDM6</strain>
    </source>
</reference>
<dbReference type="InterPro" id="IPR001547">
    <property type="entry name" value="Glyco_hydro_5"/>
</dbReference>
<dbReference type="InterPro" id="IPR005102">
    <property type="entry name" value="Carbo-bd_X2"/>
</dbReference>
<dbReference type="GO" id="GO:0030245">
    <property type="term" value="P:cellulose catabolic process"/>
    <property type="evidence" value="ECO:0007669"/>
    <property type="project" value="UniProtKB-KW"/>
</dbReference>
<dbReference type="Proteomes" id="UP000469292">
    <property type="component" value="Unassembled WGS sequence"/>
</dbReference>
<evidence type="ECO:0000259" key="10">
    <source>
        <dbReference type="Pfam" id="PF00150"/>
    </source>
</evidence>
<keyword evidence="7" id="KW-0624">Polysaccharide degradation</keyword>
<feature type="compositionally biased region" description="Acidic residues" evidence="8">
    <location>
        <begin position="58"/>
        <end position="71"/>
    </location>
</feature>
<keyword evidence="5" id="KW-0119">Carbohydrate metabolism</keyword>
<feature type="region of interest" description="Disordered" evidence="8">
    <location>
        <begin position="58"/>
        <end position="77"/>
    </location>
</feature>
<dbReference type="Pfam" id="PF00150">
    <property type="entry name" value="Cellulase"/>
    <property type="match status" value="1"/>
</dbReference>
<accession>A0A6I5NP87</accession>
<keyword evidence="9" id="KW-0812">Transmembrane</keyword>
<dbReference type="SUPFAM" id="SSF51445">
    <property type="entry name" value="(Trans)glycosidases"/>
    <property type="match status" value="1"/>
</dbReference>
<keyword evidence="3 12" id="KW-0378">Hydrolase</keyword>
<keyword evidence="4" id="KW-0136">Cellulose degradation</keyword>
<sequence length="664" mass="72291">MNDNFPHNDVQERKLRVGRRIAMAVGAVMICLAMSALTGCGTTDASEAAVDDVAVGEEIDDVDKDGDDSSDESTPTDSVEYAKAMGAGWNLGNSLDAYFTDGNADLYEESWSNPKVTRELIRAVAEKGYTTIRVPFTVANRETVNENAGDDDVKHVIEADWLARYREVVDWCVDEGLYVIVNLHHDSKAWLNAWNGDVTDESYRRFGDYWTQLAATFADEPERVSFETINEPQFDGGSDADKQAWLDELNVAAVNIIRGTAGNETRKIILQTLDADTETAWKLEGLRDLLTGDGALAGDNNILASTHYYGDWVYSANLGRTGFDEVLFDSADGTANGEHDGATPRTRIDEFCERMDRYFTANGIGVVVGEYGLLAYDSSAYDALDADDCAGALQAGEEMKYYEYAGAMMRERGYSYVFWDNGSGIDRTSFTWNNPLVGAVLEASITGRSSTATGLDTVYWHAGPTADVAIPLTLNGNEFAGIAGLTEGKEYSYDAASSTVTLAKSYVAGLYDAKGEAGRLADLTFQFSDGADWHQYLVRWDWAYAESWRGVSGTTGGGIEIPVMFSGNEVKSVQATDSSGNTVGPNSGWWPWLQNGESFAVRYDSADRLTGTITLTPSFLGSLGDGTYSFKVLCQVVDAADSYQDTMDMTITISGGNVTLVHEE</sequence>
<dbReference type="GO" id="GO:0008422">
    <property type="term" value="F:beta-glucosidase activity"/>
    <property type="evidence" value="ECO:0007669"/>
    <property type="project" value="TreeGrafter"/>
</dbReference>
<keyword evidence="6" id="KW-0326">Glycosidase</keyword>
<evidence type="ECO:0000313" key="13">
    <source>
        <dbReference type="Proteomes" id="UP000469292"/>
    </source>
</evidence>
<protein>
    <submittedName>
        <fullName evidence="12">Cellulase family glycosylhydrolase</fullName>
    </submittedName>
</protein>
<dbReference type="EMBL" id="VYSG01000004">
    <property type="protein sequence ID" value="NEG70522.1"/>
    <property type="molecule type" value="Genomic_DNA"/>
</dbReference>
<dbReference type="InterPro" id="IPR017853">
    <property type="entry name" value="GH"/>
</dbReference>
<gene>
    <name evidence="12" type="ORF">F6S87_07945</name>
</gene>
<evidence type="ECO:0000259" key="11">
    <source>
        <dbReference type="Pfam" id="PF03442"/>
    </source>
</evidence>
<evidence type="ECO:0000256" key="8">
    <source>
        <dbReference type="SAM" id="MobiDB-lite"/>
    </source>
</evidence>
<evidence type="ECO:0000256" key="2">
    <source>
        <dbReference type="ARBA" id="ARBA00022729"/>
    </source>
</evidence>
<evidence type="ECO:0000256" key="1">
    <source>
        <dbReference type="ARBA" id="ARBA00005641"/>
    </source>
</evidence>
<feature type="transmembrane region" description="Helical" evidence="9">
    <location>
        <begin position="21"/>
        <end position="39"/>
    </location>
</feature>
<evidence type="ECO:0000313" key="12">
    <source>
        <dbReference type="EMBL" id="NEG70522.1"/>
    </source>
</evidence>
<evidence type="ECO:0000256" key="6">
    <source>
        <dbReference type="ARBA" id="ARBA00023295"/>
    </source>
</evidence>
<keyword evidence="9" id="KW-1133">Transmembrane helix</keyword>
<feature type="domain" description="Carbohydrate binding X2" evidence="11">
    <location>
        <begin position="462"/>
        <end position="534"/>
    </location>
</feature>
<dbReference type="GO" id="GO:0005576">
    <property type="term" value="C:extracellular region"/>
    <property type="evidence" value="ECO:0007669"/>
    <property type="project" value="TreeGrafter"/>
</dbReference>
<dbReference type="InterPro" id="IPR013783">
    <property type="entry name" value="Ig-like_fold"/>
</dbReference>
<dbReference type="Gene3D" id="2.60.40.10">
    <property type="entry name" value="Immunoglobulins"/>
    <property type="match status" value="1"/>
</dbReference>
<dbReference type="Pfam" id="PF03442">
    <property type="entry name" value="CBM_X2"/>
    <property type="match status" value="1"/>
</dbReference>
<name>A0A6I5NP87_9BIFI</name>
<evidence type="ECO:0000256" key="7">
    <source>
        <dbReference type="ARBA" id="ARBA00023326"/>
    </source>
</evidence>
<keyword evidence="13" id="KW-1185">Reference proteome</keyword>
<evidence type="ECO:0000256" key="4">
    <source>
        <dbReference type="ARBA" id="ARBA00023001"/>
    </source>
</evidence>
<dbReference type="SUPFAM" id="SSF81296">
    <property type="entry name" value="E set domains"/>
    <property type="match status" value="1"/>
</dbReference>
<evidence type="ECO:0000256" key="3">
    <source>
        <dbReference type="ARBA" id="ARBA00022801"/>
    </source>
</evidence>
<comment type="caution">
    <text evidence="12">The sequence shown here is derived from an EMBL/GenBank/DDBJ whole genome shotgun (WGS) entry which is preliminary data.</text>
</comment>
<dbReference type="AlphaFoldDB" id="A0A6I5NP87"/>
<dbReference type="PANTHER" id="PTHR31297">
    <property type="entry name" value="GLUCAN ENDO-1,6-BETA-GLUCOSIDASE B"/>
    <property type="match status" value="1"/>
</dbReference>
<dbReference type="PANTHER" id="PTHR31297:SF41">
    <property type="entry name" value="ENDOGLUCANASE, PUTATIVE (AFU_ORTHOLOGUE AFUA_5G01830)-RELATED"/>
    <property type="match status" value="1"/>
</dbReference>
<evidence type="ECO:0000256" key="9">
    <source>
        <dbReference type="SAM" id="Phobius"/>
    </source>
</evidence>
<proteinExistence type="inferred from homology"/>
<dbReference type="InterPro" id="IPR050386">
    <property type="entry name" value="Glycosyl_hydrolase_5"/>
</dbReference>
<keyword evidence="9" id="KW-0472">Membrane</keyword>
<dbReference type="Gene3D" id="3.20.20.80">
    <property type="entry name" value="Glycosidases"/>
    <property type="match status" value="1"/>
</dbReference>
<feature type="domain" description="Glycoside hydrolase family 5" evidence="10">
    <location>
        <begin position="104"/>
        <end position="423"/>
    </location>
</feature>
<evidence type="ECO:0000256" key="5">
    <source>
        <dbReference type="ARBA" id="ARBA00023277"/>
    </source>
</evidence>
<dbReference type="GO" id="GO:0009986">
    <property type="term" value="C:cell surface"/>
    <property type="evidence" value="ECO:0007669"/>
    <property type="project" value="TreeGrafter"/>
</dbReference>